<dbReference type="InterPro" id="IPR011516">
    <property type="entry name" value="Shugoshin_N"/>
</dbReference>
<comment type="subcellular location">
    <subcellularLocation>
        <location evidence="1">Chromosome</location>
        <location evidence="1">Centromere</location>
    </subcellularLocation>
</comment>
<dbReference type="AlphaFoldDB" id="A0AAD6XGL3"/>
<feature type="compositionally biased region" description="Basic and acidic residues" evidence="9">
    <location>
        <begin position="247"/>
        <end position="275"/>
    </location>
</feature>
<feature type="compositionally biased region" description="Pro residues" evidence="9">
    <location>
        <begin position="326"/>
        <end position="349"/>
    </location>
</feature>
<evidence type="ECO:0000313" key="12">
    <source>
        <dbReference type="EMBL" id="KAJ7071797.1"/>
    </source>
</evidence>
<feature type="compositionally biased region" description="Pro residues" evidence="9">
    <location>
        <begin position="111"/>
        <end position="123"/>
    </location>
</feature>
<evidence type="ECO:0000256" key="7">
    <source>
        <dbReference type="ARBA" id="ARBA00023306"/>
    </source>
</evidence>
<feature type="domain" description="Shugoshin C-terminal" evidence="10">
    <location>
        <begin position="383"/>
        <end position="405"/>
    </location>
</feature>
<dbReference type="EMBL" id="JARJCN010000124">
    <property type="protein sequence ID" value="KAJ7071797.1"/>
    <property type="molecule type" value="Genomic_DNA"/>
</dbReference>
<reference evidence="12" key="1">
    <citation type="submission" date="2023-03" db="EMBL/GenBank/DDBJ databases">
        <title>Massive genome expansion in bonnet fungi (Mycena s.s.) driven by repeated elements and novel gene families across ecological guilds.</title>
        <authorList>
            <consortium name="Lawrence Berkeley National Laboratory"/>
            <person name="Harder C.B."/>
            <person name="Miyauchi S."/>
            <person name="Viragh M."/>
            <person name="Kuo A."/>
            <person name="Thoen E."/>
            <person name="Andreopoulos B."/>
            <person name="Lu D."/>
            <person name="Skrede I."/>
            <person name="Drula E."/>
            <person name="Henrissat B."/>
            <person name="Morin E."/>
            <person name="Kohler A."/>
            <person name="Barry K."/>
            <person name="LaButti K."/>
            <person name="Morin E."/>
            <person name="Salamov A."/>
            <person name="Lipzen A."/>
            <person name="Mereny Z."/>
            <person name="Hegedus B."/>
            <person name="Baldrian P."/>
            <person name="Stursova M."/>
            <person name="Weitz H."/>
            <person name="Taylor A."/>
            <person name="Grigoriev I.V."/>
            <person name="Nagy L.G."/>
            <person name="Martin F."/>
            <person name="Kauserud H."/>
        </authorList>
    </citation>
    <scope>NUCLEOTIDE SEQUENCE</scope>
    <source>
        <strain evidence="12">CBHHK173m</strain>
    </source>
</reference>
<dbReference type="Proteomes" id="UP001222325">
    <property type="component" value="Unassembled WGS sequence"/>
</dbReference>
<gene>
    <name evidence="12" type="ORF">B0H15DRAFT_935159</name>
</gene>
<dbReference type="Pfam" id="PF07558">
    <property type="entry name" value="Shugoshin_N"/>
    <property type="match status" value="1"/>
</dbReference>
<keyword evidence="4" id="KW-0132">Cell division</keyword>
<feature type="compositionally biased region" description="Basic and acidic residues" evidence="9">
    <location>
        <begin position="505"/>
        <end position="527"/>
    </location>
</feature>
<organism evidence="12 13">
    <name type="scientific">Mycena belliarum</name>
    <dbReference type="NCBI Taxonomy" id="1033014"/>
    <lineage>
        <taxon>Eukaryota</taxon>
        <taxon>Fungi</taxon>
        <taxon>Dikarya</taxon>
        <taxon>Basidiomycota</taxon>
        <taxon>Agaricomycotina</taxon>
        <taxon>Agaricomycetes</taxon>
        <taxon>Agaricomycetidae</taxon>
        <taxon>Agaricales</taxon>
        <taxon>Marasmiineae</taxon>
        <taxon>Mycenaceae</taxon>
        <taxon>Mycena</taxon>
    </lineage>
</organism>
<evidence type="ECO:0000259" key="11">
    <source>
        <dbReference type="Pfam" id="PF07558"/>
    </source>
</evidence>
<evidence type="ECO:0000256" key="1">
    <source>
        <dbReference type="ARBA" id="ARBA00004584"/>
    </source>
</evidence>
<comment type="caution">
    <text evidence="12">The sequence shown here is derived from an EMBL/GenBank/DDBJ whole genome shotgun (WGS) entry which is preliminary data.</text>
</comment>
<feature type="compositionally biased region" description="Low complexity" evidence="9">
    <location>
        <begin position="312"/>
        <end position="325"/>
    </location>
</feature>
<comment type="similarity">
    <text evidence="2">Belongs to the shugoshin family.</text>
</comment>
<feature type="compositionally biased region" description="Acidic residues" evidence="9">
    <location>
        <begin position="458"/>
        <end position="476"/>
    </location>
</feature>
<keyword evidence="5" id="KW-0159">Chromosome partition</keyword>
<feature type="domain" description="Shugoshin N-terminal coiled-coil" evidence="11">
    <location>
        <begin position="25"/>
        <end position="65"/>
    </location>
</feature>
<evidence type="ECO:0000256" key="6">
    <source>
        <dbReference type="ARBA" id="ARBA00023054"/>
    </source>
</evidence>
<sequence length="527" mass="57463">MSRRESRVSMGVRQNDALLEFETFKKKFLLANKHITKLNSTLSMKIEELNTEISTLYSENLRLRASEIALAAQLKRERDKSRKIMSDAEAAAQALTAHFTLLRQTFNIPEHAPPSPAATPPRLSPRSSGTSTNNPNVPRLAREPQVPNINEDEEPEETQHSPPRKKKKDKERRLSASRLPLPARVSTPPPAVPPAAPVISAPLPPPSLPAARMDLAALQAGKKQRRQSGLLLDLAVIDLDAIELDDGNDREAERKEKERERKEERERRRRSRDEGACPPDATAPPAVTTVKPKSKPKLKDVTNADRPPPLPLALESPARAFLVAAPPSPPPPEPKPAPVPVPLLKPAPPQTQSQKPVSSGSSSSLDAAACEPSEPGAESEAGGRERRQRKSVNYAEPKLNTKMRKPEPPVGSVPACVPMKRARLSAAAAIPSARSSGTAVQRRPSPPLDAKAYGSVPPDDDDDDDDEDGEESDVWADGEYVPAWATHVNVDGRRRGLGLGGGGRRTGDREGEWAREREREGRRHSAI</sequence>
<dbReference type="GO" id="GO:0051301">
    <property type="term" value="P:cell division"/>
    <property type="evidence" value="ECO:0007669"/>
    <property type="project" value="UniProtKB-KW"/>
</dbReference>
<evidence type="ECO:0008006" key="14">
    <source>
        <dbReference type="Google" id="ProtNLM"/>
    </source>
</evidence>
<feature type="compositionally biased region" description="Low complexity" evidence="9">
    <location>
        <begin position="278"/>
        <end position="291"/>
    </location>
</feature>
<dbReference type="GO" id="GO:0005634">
    <property type="term" value="C:nucleus"/>
    <property type="evidence" value="ECO:0007669"/>
    <property type="project" value="InterPro"/>
</dbReference>
<name>A0AAD6XGL3_9AGAR</name>
<protein>
    <recommendedName>
        <fullName evidence="14">Shugoshin C-terminal domain-containing protein</fullName>
    </recommendedName>
</protein>
<keyword evidence="6" id="KW-0175">Coiled coil</keyword>
<dbReference type="Pfam" id="PF07557">
    <property type="entry name" value="Shugoshin_C"/>
    <property type="match status" value="1"/>
</dbReference>
<dbReference type="GO" id="GO:0045132">
    <property type="term" value="P:meiotic chromosome segregation"/>
    <property type="evidence" value="ECO:0007669"/>
    <property type="project" value="InterPro"/>
</dbReference>
<evidence type="ECO:0000256" key="2">
    <source>
        <dbReference type="ARBA" id="ARBA00010845"/>
    </source>
</evidence>
<proteinExistence type="inferred from homology"/>
<dbReference type="GO" id="GO:0000779">
    <property type="term" value="C:condensed chromosome, centromeric region"/>
    <property type="evidence" value="ECO:0007669"/>
    <property type="project" value="UniProtKB-ARBA"/>
</dbReference>
<evidence type="ECO:0000256" key="9">
    <source>
        <dbReference type="SAM" id="MobiDB-lite"/>
    </source>
</evidence>
<keyword evidence="3" id="KW-0158">Chromosome</keyword>
<evidence type="ECO:0000256" key="3">
    <source>
        <dbReference type="ARBA" id="ARBA00022454"/>
    </source>
</evidence>
<evidence type="ECO:0000256" key="5">
    <source>
        <dbReference type="ARBA" id="ARBA00022829"/>
    </source>
</evidence>
<evidence type="ECO:0000259" key="10">
    <source>
        <dbReference type="Pfam" id="PF07557"/>
    </source>
</evidence>
<evidence type="ECO:0000256" key="4">
    <source>
        <dbReference type="ARBA" id="ARBA00022618"/>
    </source>
</evidence>
<accession>A0AAD6XGL3</accession>
<feature type="compositionally biased region" description="Low complexity" evidence="9">
    <location>
        <begin position="424"/>
        <end position="436"/>
    </location>
</feature>
<keyword evidence="7" id="KW-0131">Cell cycle</keyword>
<feature type="region of interest" description="Disordered" evidence="9">
    <location>
        <begin position="108"/>
        <end position="198"/>
    </location>
</feature>
<dbReference type="InterPro" id="IPR011515">
    <property type="entry name" value="Shugoshin_C"/>
</dbReference>
<feature type="compositionally biased region" description="Pro residues" evidence="9">
    <location>
        <begin position="187"/>
        <end position="198"/>
    </location>
</feature>
<keyword evidence="13" id="KW-1185">Reference proteome</keyword>
<evidence type="ECO:0000256" key="8">
    <source>
        <dbReference type="ARBA" id="ARBA00023328"/>
    </source>
</evidence>
<keyword evidence="8" id="KW-0137">Centromere</keyword>
<feature type="region of interest" description="Disordered" evidence="9">
    <location>
        <begin position="243"/>
        <end position="527"/>
    </location>
</feature>
<feature type="compositionally biased region" description="Polar residues" evidence="9">
    <location>
        <begin position="125"/>
        <end position="136"/>
    </location>
</feature>
<evidence type="ECO:0000313" key="13">
    <source>
        <dbReference type="Proteomes" id="UP001222325"/>
    </source>
</evidence>